<evidence type="ECO:0000313" key="3">
    <source>
        <dbReference type="Proteomes" id="UP000239485"/>
    </source>
</evidence>
<dbReference type="AlphaFoldDB" id="A0A2S6IU92"/>
<dbReference type="RefSeq" id="WP_211290916.1">
    <property type="nucleotide sequence ID" value="NZ_PTJD01000003.1"/>
</dbReference>
<protein>
    <submittedName>
        <fullName evidence="2">Uncharacterized protein</fullName>
    </submittedName>
</protein>
<accession>A0A2S6IU92</accession>
<comment type="caution">
    <text evidence="2">The sequence shown here is derived from an EMBL/GenBank/DDBJ whole genome shotgun (WGS) entry which is preliminary data.</text>
</comment>
<reference evidence="2 3" key="1">
    <citation type="submission" date="2018-02" db="EMBL/GenBank/DDBJ databases">
        <title>Genomic Encyclopedia of Archaeal and Bacterial Type Strains, Phase II (KMG-II): from individual species to whole genera.</title>
        <authorList>
            <person name="Goeker M."/>
        </authorList>
    </citation>
    <scope>NUCLEOTIDE SEQUENCE [LARGE SCALE GENOMIC DNA]</scope>
    <source>
        <strain evidence="2 3">DSM 22857</strain>
    </source>
</reference>
<dbReference type="InterPro" id="IPR045596">
    <property type="entry name" value="DUF6459"/>
</dbReference>
<evidence type="ECO:0000313" key="2">
    <source>
        <dbReference type="EMBL" id="PPK97827.1"/>
    </source>
</evidence>
<feature type="region of interest" description="Disordered" evidence="1">
    <location>
        <begin position="1"/>
        <end position="45"/>
    </location>
</feature>
<evidence type="ECO:0000256" key="1">
    <source>
        <dbReference type="SAM" id="MobiDB-lite"/>
    </source>
</evidence>
<proteinExistence type="predicted"/>
<organism evidence="2 3">
    <name type="scientific">Kineococcus xinjiangensis</name>
    <dbReference type="NCBI Taxonomy" id="512762"/>
    <lineage>
        <taxon>Bacteria</taxon>
        <taxon>Bacillati</taxon>
        <taxon>Actinomycetota</taxon>
        <taxon>Actinomycetes</taxon>
        <taxon>Kineosporiales</taxon>
        <taxon>Kineosporiaceae</taxon>
        <taxon>Kineococcus</taxon>
    </lineage>
</organism>
<name>A0A2S6IU92_9ACTN</name>
<dbReference type="EMBL" id="PTJD01000003">
    <property type="protein sequence ID" value="PPK97827.1"/>
    <property type="molecule type" value="Genomic_DNA"/>
</dbReference>
<dbReference type="Pfam" id="PF20060">
    <property type="entry name" value="DUF6459"/>
    <property type="match status" value="1"/>
</dbReference>
<dbReference type="Proteomes" id="UP000239485">
    <property type="component" value="Unassembled WGS sequence"/>
</dbReference>
<sequence length="186" mass="19740">MTLPTALAPQSPEPAGRLRRAPVPVCEPPFAGEPGAVTTSGPLVGPGQGVLPLNLGGPRRGALDESFAAPQPTASDRLPVAQDWGRRYVQVLLEVLAGQRPTTQLLRWSSTDVYASLQKRAALSARLRRGARPARPPAVLSVRACSPRDGVTEVAAVVVDSGRVRAFALRLEGWDGRWRVTALESA</sequence>
<keyword evidence="3" id="KW-1185">Reference proteome</keyword>
<gene>
    <name evidence="2" type="ORF">CLV92_103362</name>
</gene>